<feature type="binding site" evidence="1">
    <location>
        <position position="438"/>
    </location>
    <ligand>
        <name>Mg(2+)</name>
        <dbReference type="ChEBI" id="CHEBI:18420"/>
    </ligand>
</feature>
<dbReference type="GO" id="GO:0046872">
    <property type="term" value="F:metal ion binding"/>
    <property type="evidence" value="ECO:0007669"/>
    <property type="project" value="UniProtKB-UniRule"/>
</dbReference>
<dbReference type="RefSeq" id="WP_161704194.1">
    <property type="nucleotide sequence ID" value="NZ_JAAAHS010000397.1"/>
</dbReference>
<dbReference type="InterPro" id="IPR029068">
    <property type="entry name" value="Glyas_Bleomycin-R_OHBP_Dase"/>
</dbReference>
<dbReference type="InterPro" id="IPR013022">
    <property type="entry name" value="Xyl_isomerase-like_TIM-brl"/>
</dbReference>
<dbReference type="GO" id="GO:0046279">
    <property type="term" value="P:3,4-dihydroxybenzoate biosynthetic process"/>
    <property type="evidence" value="ECO:0007669"/>
    <property type="project" value="UniProtKB-UniRule"/>
</dbReference>
<dbReference type="PANTHER" id="PTHR12110:SF21">
    <property type="entry name" value="XYLOSE ISOMERASE-LIKE TIM BARREL DOMAIN-CONTAINING PROTEIN"/>
    <property type="match status" value="1"/>
</dbReference>
<feature type="binding site" evidence="1">
    <location>
        <position position="145"/>
    </location>
    <ligand>
        <name>a divalent metal cation</name>
        <dbReference type="ChEBI" id="CHEBI:60240"/>
        <note>catalytic</note>
    </ligand>
</feature>
<dbReference type="PANTHER" id="PTHR12110">
    <property type="entry name" value="HYDROXYPYRUVATE ISOMERASE"/>
    <property type="match status" value="1"/>
</dbReference>
<dbReference type="Pfam" id="PF00903">
    <property type="entry name" value="Glyoxalase"/>
    <property type="match status" value="1"/>
</dbReference>
<comment type="cofactor">
    <cofactor evidence="1">
        <name>a divalent metal cation</name>
        <dbReference type="ChEBI" id="CHEBI:60240"/>
    </cofactor>
</comment>
<dbReference type="InterPro" id="IPR037523">
    <property type="entry name" value="VOC_core"/>
</dbReference>
<proteinExistence type="inferred from homology"/>
<keyword evidence="1" id="KW-0456">Lyase</keyword>
<protein>
    <recommendedName>
        <fullName evidence="1">3-dehydroshikimate dehydratase</fullName>
        <shortName evidence="1">DSD</shortName>
        <ecNumber evidence="1">4.2.1.118</ecNumber>
    </recommendedName>
</protein>
<dbReference type="SUPFAM" id="SSF51658">
    <property type="entry name" value="Xylose isomerase-like"/>
    <property type="match status" value="1"/>
</dbReference>
<comment type="catalytic activity">
    <reaction evidence="1">
        <text>3-dehydroshikimate = 3,4-dihydroxybenzoate + H2O</text>
        <dbReference type="Rhea" id="RHEA:24848"/>
        <dbReference type="ChEBI" id="CHEBI:15377"/>
        <dbReference type="ChEBI" id="CHEBI:16630"/>
        <dbReference type="ChEBI" id="CHEBI:36241"/>
        <dbReference type="EC" id="4.2.1.118"/>
    </reaction>
</comment>
<feature type="domain" description="VOC" evidence="2">
    <location>
        <begin position="435"/>
        <end position="575"/>
    </location>
</feature>
<dbReference type="InterPro" id="IPR050312">
    <property type="entry name" value="IolE/XylAMocC-like"/>
</dbReference>
<evidence type="ECO:0000259" key="2">
    <source>
        <dbReference type="PROSITE" id="PS51819"/>
    </source>
</evidence>
<feature type="binding site" evidence="1">
    <location>
        <position position="583"/>
    </location>
    <ligand>
        <name>Mg(2+)</name>
        <dbReference type="ChEBI" id="CHEBI:18420"/>
    </ligand>
</feature>
<comment type="function">
    <text evidence="1">Catalyzes the conversion of 3-dehydroshikimate to protocatechuate (3,4-dihydroxybenzoate), a common intermediate of quinate and shikimate degradation pathways.</text>
</comment>
<accession>A0A964UWF0</accession>
<dbReference type="GO" id="GO:0046565">
    <property type="term" value="F:3-dehydroshikimate dehydratase activity"/>
    <property type="evidence" value="ECO:0007669"/>
    <property type="project" value="UniProtKB-UniRule"/>
</dbReference>
<feature type="domain" description="VOC" evidence="2">
    <location>
        <begin position="292"/>
        <end position="403"/>
    </location>
</feature>
<dbReference type="PROSITE" id="PS51819">
    <property type="entry name" value="VOC"/>
    <property type="match status" value="2"/>
</dbReference>
<comment type="caution">
    <text evidence="3">The sequence shown here is derived from an EMBL/GenBank/DDBJ whole genome shotgun (WGS) entry which is preliminary data.</text>
</comment>
<evidence type="ECO:0000313" key="3">
    <source>
        <dbReference type="EMBL" id="NBE55962.1"/>
    </source>
</evidence>
<dbReference type="SUPFAM" id="SSF54593">
    <property type="entry name" value="Glyoxalase/Bleomycin resistance protein/Dihydroxybiphenyl dioxygenase"/>
    <property type="match status" value="1"/>
</dbReference>
<feature type="binding site" evidence="1">
    <location>
        <position position="176"/>
    </location>
    <ligand>
        <name>a divalent metal cation</name>
        <dbReference type="ChEBI" id="CHEBI:60240"/>
        <note>catalytic</note>
    </ligand>
</feature>
<reference evidence="3" key="1">
    <citation type="submission" date="2020-01" db="EMBL/GenBank/DDBJ databases">
        <title>Whole-genome analyses of novel actinobacteria.</title>
        <authorList>
            <person name="Sahin N."/>
        </authorList>
    </citation>
    <scope>NUCLEOTIDE SEQUENCE</scope>
    <source>
        <strain evidence="3">YC537</strain>
    </source>
</reference>
<gene>
    <name evidence="3" type="ORF">GUY60_31905</name>
</gene>
<dbReference type="AlphaFoldDB" id="A0A964UWF0"/>
<dbReference type="Pfam" id="PF14696">
    <property type="entry name" value="Glyoxalase_5"/>
    <property type="match status" value="1"/>
</dbReference>
<dbReference type="InterPro" id="IPR043700">
    <property type="entry name" value="DSD"/>
</dbReference>
<feature type="binding site" evidence="1">
    <location>
        <position position="507"/>
    </location>
    <ligand>
        <name>Mg(2+)</name>
        <dbReference type="ChEBI" id="CHEBI:18420"/>
    </ligand>
</feature>
<organism evidence="3 4">
    <name type="scientific">Streptomyces boluensis</name>
    <dbReference type="NCBI Taxonomy" id="1775135"/>
    <lineage>
        <taxon>Bacteria</taxon>
        <taxon>Bacillati</taxon>
        <taxon>Actinomycetota</taxon>
        <taxon>Actinomycetes</taxon>
        <taxon>Kitasatosporales</taxon>
        <taxon>Streptomycetaceae</taxon>
        <taxon>Streptomyces</taxon>
    </lineage>
</organism>
<keyword evidence="1" id="KW-0479">Metal-binding</keyword>
<comment type="similarity">
    <text evidence="1">Belongs to the bacterial two-domain DSD family.</text>
</comment>
<dbReference type="Gene3D" id="3.10.180.10">
    <property type="entry name" value="2,3-Dihydroxybiphenyl 1,2-Dioxygenase, domain 1"/>
    <property type="match status" value="2"/>
</dbReference>
<feature type="binding site" evidence="1">
    <location>
        <position position="202"/>
    </location>
    <ligand>
        <name>a divalent metal cation</name>
        <dbReference type="ChEBI" id="CHEBI:60240"/>
        <note>catalytic</note>
    </ligand>
</feature>
<dbReference type="HAMAP" id="MF_02238">
    <property type="entry name" value="DSD"/>
    <property type="match status" value="1"/>
</dbReference>
<feature type="binding site" evidence="1">
    <location>
        <position position="250"/>
    </location>
    <ligand>
        <name>a divalent metal cation</name>
        <dbReference type="ChEBI" id="CHEBI:60240"/>
        <note>catalytic</note>
    </ligand>
</feature>
<keyword evidence="4" id="KW-1185">Reference proteome</keyword>
<comment type="pathway">
    <text evidence="1">Aromatic compound metabolism; 3,4-dihydroxybenzoate biosynthesis.</text>
</comment>
<dbReference type="InterPro" id="IPR036237">
    <property type="entry name" value="Xyl_isomerase-like_sf"/>
</dbReference>
<dbReference type="EMBL" id="JAAAHS010000397">
    <property type="protein sequence ID" value="NBE55962.1"/>
    <property type="molecule type" value="Genomic_DNA"/>
</dbReference>
<dbReference type="InterPro" id="IPR004360">
    <property type="entry name" value="Glyas_Fos-R_dOase_dom"/>
</dbReference>
<sequence length="616" mass="66440">MSSVGRPERRGARKSIATVSLSGPLSEKLTAVAAAGFDGVEIFENDLLGTALSPEEIRLRCADLGLTIDLYQPLRDMEAVPEDVFVRNLRRAERKFEVMRRLGADLLLVCSSVDPRAVDDDALAAGHLRRLAERAQEHGIRVAYEALAWGRHVHTYGHAWRLVEQADHPALGTCLDSFHILSRGSEVDGIQDIPGDKIFFLQLADAPLMAMDVLQWSRHYRCFPGQGGLDVASVAAAAVRAGYTGPLSLEVFNDVFRQGEAAATAVDALRSLLLLEESAGLARPPAPPVPEGFAFAEIATSDTEPVRSVLDALGFARTGRHTTKPVELWEQGRARVLLNSGASGGRCGPSLAAVGLETADPAQAAHRAEALLAPVVPRRRGAGDAPLDAVAAPDGTELFFCRTDHPDHPSWTGDFEPVVTVSTAGSAGGQGHVDRIDHVALTQPWHQFDEAVLFYRGVLGLAVDESLDLADPYGLFRSRAVAAPDGGVRFALNVAPGPGADDNRLQHIALATDDVLAAARAARERGAALLPIPANYYDDLAARHELPHRRIDELRELGILYDRDAHGEFLHCYTAVTGRVFFELVQRTGGYRGYGAQNAGIRLAAQHAQQHHQHHP</sequence>
<dbReference type="OrthoDB" id="9780241at2"/>
<dbReference type="EC" id="4.2.1.118" evidence="1"/>
<name>A0A964UWF0_9ACTN</name>
<dbReference type="Gene3D" id="3.20.20.150">
    <property type="entry name" value="Divalent-metal-dependent TIM barrel enzymes"/>
    <property type="match status" value="1"/>
</dbReference>
<dbReference type="Pfam" id="PF01261">
    <property type="entry name" value="AP_endonuc_2"/>
    <property type="match status" value="1"/>
</dbReference>
<evidence type="ECO:0000256" key="1">
    <source>
        <dbReference type="HAMAP-Rule" id="MF_02238"/>
    </source>
</evidence>
<evidence type="ECO:0000313" key="4">
    <source>
        <dbReference type="Proteomes" id="UP000598297"/>
    </source>
</evidence>
<dbReference type="Proteomes" id="UP000598297">
    <property type="component" value="Unassembled WGS sequence"/>
</dbReference>